<dbReference type="InterPro" id="IPR047021">
    <property type="entry name" value="REXO1/3/4-like"/>
</dbReference>
<dbReference type="CDD" id="cd06144">
    <property type="entry name" value="REX4_like"/>
    <property type="match status" value="1"/>
</dbReference>
<evidence type="ECO:0000256" key="1">
    <source>
        <dbReference type="ARBA" id="ARBA00004123"/>
    </source>
</evidence>
<evidence type="ECO:0000313" key="13">
    <source>
        <dbReference type="Proteomes" id="UP000283090"/>
    </source>
</evidence>
<dbReference type="OrthoDB" id="8191639at2759"/>
<keyword evidence="13" id="KW-1185">Reference proteome</keyword>
<evidence type="ECO:0000256" key="3">
    <source>
        <dbReference type="ARBA" id="ARBA00016937"/>
    </source>
</evidence>
<evidence type="ECO:0000256" key="10">
    <source>
        <dbReference type="SAM" id="MobiDB-lite"/>
    </source>
</evidence>
<dbReference type="GO" id="GO:0003676">
    <property type="term" value="F:nucleic acid binding"/>
    <property type="evidence" value="ECO:0007669"/>
    <property type="project" value="InterPro"/>
</dbReference>
<comment type="subcellular location">
    <subcellularLocation>
        <location evidence="1">Nucleus</location>
    </subcellularLocation>
</comment>
<dbReference type="InterPro" id="IPR013520">
    <property type="entry name" value="Ribonucl_H"/>
</dbReference>
<dbReference type="PANTHER" id="PTHR12801">
    <property type="entry name" value="RNA EXONUCLEASE REXO1 / RECO3 FAMILY MEMBER-RELATED"/>
    <property type="match status" value="1"/>
</dbReference>
<evidence type="ECO:0000256" key="9">
    <source>
        <dbReference type="ARBA" id="ARBA00025599"/>
    </source>
</evidence>
<dbReference type="GO" id="GO:0006364">
    <property type="term" value="P:rRNA processing"/>
    <property type="evidence" value="ECO:0007669"/>
    <property type="project" value="UniProtKB-KW"/>
</dbReference>
<dbReference type="GO" id="GO:0000027">
    <property type="term" value="P:ribosomal large subunit assembly"/>
    <property type="evidence" value="ECO:0007669"/>
    <property type="project" value="TreeGrafter"/>
</dbReference>
<feature type="region of interest" description="Disordered" evidence="10">
    <location>
        <begin position="1"/>
        <end position="109"/>
    </location>
</feature>
<reference evidence="12 13" key="1">
    <citation type="submission" date="2019-01" db="EMBL/GenBank/DDBJ databases">
        <title>Intercellular communication is required for trap formation in the nematode-trapping fungus Duddingtonia flagrans.</title>
        <authorList>
            <person name="Youssar L."/>
            <person name="Wernet V."/>
            <person name="Hensel N."/>
            <person name="Hildebrandt H.-G."/>
            <person name="Fischer R."/>
        </authorList>
    </citation>
    <scope>NUCLEOTIDE SEQUENCE [LARGE SCALE GENOMIC DNA]</scope>
    <source>
        <strain evidence="12 13">CBS H-5679</strain>
    </source>
</reference>
<feature type="compositionally biased region" description="Acidic residues" evidence="10">
    <location>
        <begin position="372"/>
        <end position="387"/>
    </location>
</feature>
<organism evidence="12 13">
    <name type="scientific">Arthrobotrys flagrans</name>
    <name type="common">Nematode-trapping fungus</name>
    <name type="synonym">Trichothecium flagrans</name>
    <dbReference type="NCBI Taxonomy" id="97331"/>
    <lineage>
        <taxon>Eukaryota</taxon>
        <taxon>Fungi</taxon>
        <taxon>Dikarya</taxon>
        <taxon>Ascomycota</taxon>
        <taxon>Pezizomycotina</taxon>
        <taxon>Orbiliomycetes</taxon>
        <taxon>Orbiliales</taxon>
        <taxon>Orbiliaceae</taxon>
        <taxon>Arthrobotrys</taxon>
    </lineage>
</organism>
<dbReference type="VEuPathDB" id="FungiDB:DFL_005932"/>
<dbReference type="AlphaFoldDB" id="A0A436ZYR6"/>
<evidence type="ECO:0000259" key="11">
    <source>
        <dbReference type="SMART" id="SM00479"/>
    </source>
</evidence>
<dbReference type="InterPro" id="IPR012337">
    <property type="entry name" value="RNaseH-like_sf"/>
</dbReference>
<dbReference type="Gene3D" id="3.30.420.10">
    <property type="entry name" value="Ribonuclease H-like superfamily/Ribonuclease H"/>
    <property type="match status" value="1"/>
</dbReference>
<feature type="compositionally biased region" description="Basic residues" evidence="10">
    <location>
        <begin position="334"/>
        <end position="353"/>
    </location>
</feature>
<evidence type="ECO:0000256" key="4">
    <source>
        <dbReference type="ARBA" id="ARBA00022552"/>
    </source>
</evidence>
<dbReference type="GO" id="GO:0005634">
    <property type="term" value="C:nucleus"/>
    <property type="evidence" value="ECO:0007669"/>
    <property type="project" value="UniProtKB-SubCell"/>
</dbReference>
<keyword evidence="6" id="KW-0378">Hydrolase</keyword>
<keyword evidence="5" id="KW-0540">Nuclease</keyword>
<dbReference type="EMBL" id="SAEB01000007">
    <property type="protein sequence ID" value="RVD84167.1"/>
    <property type="molecule type" value="Genomic_DNA"/>
</dbReference>
<evidence type="ECO:0000256" key="8">
    <source>
        <dbReference type="ARBA" id="ARBA00023242"/>
    </source>
</evidence>
<comment type="similarity">
    <text evidence="2">Belongs to the REXO4 family.</text>
</comment>
<dbReference type="InterPro" id="IPR037431">
    <property type="entry name" value="REX4_DEDDh_dom"/>
</dbReference>
<dbReference type="InterPro" id="IPR036397">
    <property type="entry name" value="RNaseH_sf"/>
</dbReference>
<comment type="caution">
    <text evidence="12">The sequence shown here is derived from an EMBL/GenBank/DDBJ whole genome shotgun (WGS) entry which is preliminary data.</text>
</comment>
<feature type="domain" description="Exonuclease" evidence="11">
    <location>
        <begin position="160"/>
        <end position="322"/>
    </location>
</feature>
<accession>A0A436ZYR6</accession>
<gene>
    <name evidence="12" type="ORF">DFL_005932</name>
</gene>
<feature type="compositionally biased region" description="Polar residues" evidence="10">
    <location>
        <begin position="83"/>
        <end position="92"/>
    </location>
</feature>
<dbReference type="RefSeq" id="XP_067489711.1">
    <property type="nucleotide sequence ID" value="XM_067635264.1"/>
</dbReference>
<dbReference type="STRING" id="97331.A0A436ZYR6"/>
<feature type="compositionally biased region" description="Low complexity" evidence="10">
    <location>
        <begin position="93"/>
        <end position="109"/>
    </location>
</feature>
<keyword evidence="4" id="KW-0698">rRNA processing</keyword>
<dbReference type="PANTHER" id="PTHR12801:SF45">
    <property type="entry name" value="RNA EXONUCLEASE 4"/>
    <property type="match status" value="1"/>
</dbReference>
<keyword evidence="7" id="KW-0269">Exonuclease</keyword>
<keyword evidence="8" id="KW-0539">Nucleus</keyword>
<evidence type="ECO:0000256" key="6">
    <source>
        <dbReference type="ARBA" id="ARBA00022801"/>
    </source>
</evidence>
<dbReference type="GO" id="GO:0008408">
    <property type="term" value="F:3'-5' exonuclease activity"/>
    <property type="evidence" value="ECO:0007669"/>
    <property type="project" value="InterPro"/>
</dbReference>
<evidence type="ECO:0000256" key="2">
    <source>
        <dbReference type="ARBA" id="ARBA00010489"/>
    </source>
</evidence>
<evidence type="ECO:0000256" key="7">
    <source>
        <dbReference type="ARBA" id="ARBA00022839"/>
    </source>
</evidence>
<sequence>MSNPPPSLSSNWKALQKSLKRKSPADEESGKPKKSTSSSLSAKRPKTSDTTSSSSSTSTRKPMTSQPPNNGKNGKNGGKLVLRTTTVAKAQKSTTSDSPVSSTTSITTTATVTAPTLTSRKSAIAWAKDNDLDPDAVAEAFSSTPAATSANSAKSTEAGRYIAIDCEMVGVGPPDHELSALARVSLVNYNGHCVLDTFVKPKERVTDWRTWVSGVSAKDMAKAITLEEAQKKVHEIINGKILIGHAIHNDLDALFLSHPKRDIRDTARHQPFRKIAKQKNPGLKRLAKEILGLDIQGAAHSSVEDARVTMMLYKKDKKEFEKLAAEKYGIVQKGKQKQMPRGNKKKKKKKKKQEGKEGSCATNAADIKTDESGDEDDDDDDFDDWLA</sequence>
<evidence type="ECO:0000313" key="12">
    <source>
        <dbReference type="EMBL" id="RVD84167.1"/>
    </source>
</evidence>
<proteinExistence type="inferred from homology"/>
<name>A0A436ZYR6_ARTFL</name>
<comment type="function">
    <text evidence="9">Exoribonuclease involved in ribosome biosynthesis. Involved in the processing of ITS1, the internal transcribed spacer localized between the 18S and 5.8S rRNAs.</text>
</comment>
<feature type="region of interest" description="Disordered" evidence="10">
    <location>
        <begin position="329"/>
        <end position="387"/>
    </location>
</feature>
<dbReference type="SUPFAM" id="SSF53098">
    <property type="entry name" value="Ribonuclease H-like"/>
    <property type="match status" value="1"/>
</dbReference>
<dbReference type="Pfam" id="PF00929">
    <property type="entry name" value="RNase_T"/>
    <property type="match status" value="1"/>
</dbReference>
<dbReference type="Proteomes" id="UP000283090">
    <property type="component" value="Unassembled WGS sequence"/>
</dbReference>
<dbReference type="SMART" id="SM00479">
    <property type="entry name" value="EXOIII"/>
    <property type="match status" value="1"/>
</dbReference>
<dbReference type="FunFam" id="3.30.420.10:FF:000007">
    <property type="entry name" value="Interferon-stimulated exonuclease gene 20"/>
    <property type="match status" value="1"/>
</dbReference>
<protein>
    <recommendedName>
        <fullName evidence="3">RNA exonuclease 4</fullName>
    </recommendedName>
</protein>
<dbReference type="GeneID" id="93588243"/>
<evidence type="ECO:0000256" key="5">
    <source>
        <dbReference type="ARBA" id="ARBA00022722"/>
    </source>
</evidence>
<feature type="compositionally biased region" description="Low complexity" evidence="10">
    <location>
        <begin position="48"/>
        <end position="59"/>
    </location>
</feature>